<dbReference type="RefSeq" id="WP_207047198.1">
    <property type="nucleotide sequence ID" value="NZ_JAFLNC010000005.1"/>
</dbReference>
<dbReference type="PRINTS" id="PR00359">
    <property type="entry name" value="BP450"/>
</dbReference>
<dbReference type="PROSITE" id="PS00086">
    <property type="entry name" value="CYTOCHROME_P450"/>
    <property type="match status" value="1"/>
</dbReference>
<gene>
    <name evidence="3" type="ORF">J0X12_14775</name>
</gene>
<dbReference type="Gene3D" id="1.10.630.10">
    <property type="entry name" value="Cytochrome P450"/>
    <property type="match status" value="1"/>
</dbReference>
<dbReference type="CDD" id="cd20625">
    <property type="entry name" value="CYP164-like"/>
    <property type="match status" value="1"/>
</dbReference>
<protein>
    <submittedName>
        <fullName evidence="3">Cytochrome P450</fullName>
    </submittedName>
</protein>
<evidence type="ECO:0000256" key="2">
    <source>
        <dbReference type="RuleBase" id="RU000461"/>
    </source>
</evidence>
<dbReference type="PANTHER" id="PTHR46696:SF1">
    <property type="entry name" value="CYTOCHROME P450 YJIB-RELATED"/>
    <property type="match status" value="1"/>
</dbReference>
<dbReference type="InterPro" id="IPR017972">
    <property type="entry name" value="Cyt_P450_CS"/>
</dbReference>
<keyword evidence="2" id="KW-0560">Oxidoreductase</keyword>
<sequence length="399" mass="44060">MIFSIDHIDDPYPVLAAAREKHPVFWDPDLRAWVVLEHDLVAMAFKDARFSSDRVSKFRGKFANEKLVPLFNTLSHLMLQQDEPSHTRLRNLIHYAFKRTAVGTYESEIQRLAEKLLNPSLTSGRLEFVGEFAVPLPILVISEIVGIPAADRAQVKAWCDAFSVVALNFYANITDAQLNAGAEAVAAFTDYLRTKVTELRAHPKEDILSALVHAEEDGDTLSLDELAANTLLLLNAGNETTTCLLTNGLLALIQNPEAMARLRRDPSLIPNAVEEMLRYDSPIQFMGRLAATDIELGGESIREGDTVLLALGAAGRDPKTFDAPDDLQIDRHPIQHVSFGSGHHICAGLQLARMEGRIAFQTLLETFKDISLATDTIEFGTNVNLRCPEAMPLNVKPAS</sequence>
<name>A0ABS3F8T6_9PROT</name>
<keyword evidence="4" id="KW-1185">Reference proteome</keyword>
<dbReference type="Proteomes" id="UP000664761">
    <property type="component" value="Unassembled WGS sequence"/>
</dbReference>
<keyword evidence="2" id="KW-0503">Monooxygenase</keyword>
<comment type="similarity">
    <text evidence="1 2">Belongs to the cytochrome P450 family.</text>
</comment>
<dbReference type="Pfam" id="PF00067">
    <property type="entry name" value="p450"/>
    <property type="match status" value="1"/>
</dbReference>
<evidence type="ECO:0000313" key="3">
    <source>
        <dbReference type="EMBL" id="MBO0334888.1"/>
    </source>
</evidence>
<dbReference type="SUPFAM" id="SSF48264">
    <property type="entry name" value="Cytochrome P450"/>
    <property type="match status" value="1"/>
</dbReference>
<accession>A0ABS3F8T6</accession>
<organism evidence="3 4">
    <name type="scientific">Sneathiella sedimenti</name>
    <dbReference type="NCBI Taxonomy" id="2816034"/>
    <lineage>
        <taxon>Bacteria</taxon>
        <taxon>Pseudomonadati</taxon>
        <taxon>Pseudomonadota</taxon>
        <taxon>Alphaproteobacteria</taxon>
        <taxon>Sneathiellales</taxon>
        <taxon>Sneathiellaceae</taxon>
        <taxon>Sneathiella</taxon>
    </lineage>
</organism>
<evidence type="ECO:0000313" key="4">
    <source>
        <dbReference type="Proteomes" id="UP000664761"/>
    </source>
</evidence>
<dbReference type="InterPro" id="IPR036396">
    <property type="entry name" value="Cyt_P450_sf"/>
</dbReference>
<dbReference type="InterPro" id="IPR002397">
    <property type="entry name" value="Cyt_P450_B"/>
</dbReference>
<comment type="caution">
    <text evidence="3">The sequence shown here is derived from an EMBL/GenBank/DDBJ whole genome shotgun (WGS) entry which is preliminary data.</text>
</comment>
<dbReference type="EMBL" id="JAFLNC010000005">
    <property type="protein sequence ID" value="MBO0334888.1"/>
    <property type="molecule type" value="Genomic_DNA"/>
</dbReference>
<dbReference type="InterPro" id="IPR001128">
    <property type="entry name" value="Cyt_P450"/>
</dbReference>
<proteinExistence type="inferred from homology"/>
<evidence type="ECO:0000256" key="1">
    <source>
        <dbReference type="ARBA" id="ARBA00010617"/>
    </source>
</evidence>
<keyword evidence="2" id="KW-0479">Metal-binding</keyword>
<reference evidence="3 4" key="1">
    <citation type="submission" date="2021-03" db="EMBL/GenBank/DDBJ databases">
        <title>Sneathiella sp. CAU 1612 isolated from Kang Won-do.</title>
        <authorList>
            <person name="Kim W."/>
        </authorList>
    </citation>
    <scope>NUCLEOTIDE SEQUENCE [LARGE SCALE GENOMIC DNA]</scope>
    <source>
        <strain evidence="3 4">CAU 1612</strain>
    </source>
</reference>
<keyword evidence="2" id="KW-0349">Heme</keyword>
<dbReference type="PANTHER" id="PTHR46696">
    <property type="entry name" value="P450, PUTATIVE (EUROFUNG)-RELATED"/>
    <property type="match status" value="1"/>
</dbReference>
<keyword evidence="2" id="KW-0408">Iron</keyword>